<dbReference type="InterPro" id="IPR000183">
    <property type="entry name" value="Orn/DAP/Arg_de-COase"/>
</dbReference>
<feature type="active site" description="Proton donor" evidence="13">
    <location>
        <position position="357"/>
    </location>
</feature>
<evidence type="ECO:0000256" key="4">
    <source>
        <dbReference type="ARBA" id="ARBA00022898"/>
    </source>
</evidence>
<evidence type="ECO:0000259" key="16">
    <source>
        <dbReference type="Pfam" id="PF02784"/>
    </source>
</evidence>
<evidence type="ECO:0000256" key="6">
    <source>
        <dbReference type="ARBA" id="ARBA00023239"/>
    </source>
</evidence>
<protein>
    <recommendedName>
        <fullName evidence="11 12">Diaminopimelate decarboxylase</fullName>
        <shortName evidence="12">DAP decarboxylase</shortName>
        <shortName evidence="12">DAPDC</shortName>
        <ecNumber evidence="10 12">4.1.1.20</ecNumber>
    </recommendedName>
</protein>
<dbReference type="PANTHER" id="PTHR43727">
    <property type="entry name" value="DIAMINOPIMELATE DECARBOXYLASE"/>
    <property type="match status" value="1"/>
</dbReference>
<evidence type="ECO:0000256" key="10">
    <source>
        <dbReference type="ARBA" id="ARBA00066427"/>
    </source>
</evidence>
<sequence>MHRFQRKGGRLYAEGVALDRLADRLGTPLYVYSSGTIVDHYRRLRGVLRAVDPLVCYSVKANSNLAILSILARLGSGFDVVSGGELERVRKVGGKMERCVFAGVGKTQDEIELGLRFGVKAFHVESEEELDQIASVAGRKKGRRAPIALRVNPDVQAGGHAKITTGTYANKFGIPFEQIAAVYRRADANPRLHLRGIQMHIGSQITQAAPFRAAVRKMIPLVERLRGRHGLEYFDVGGGVGIVYEDALASGRDGWWKSLRAAKAMTLSEYATSLVPMLRDLKMQILLEPGRFLVGNAGVLVTEVLYRKETGRKHFTIVDAGMNDLVRPALYEAYHQIEPVGKPRPGAISTDVVGPVCESGDVFCHDRSLAPLEKGDRVAILSAGAYGFSMSSNYNTRPRPAEVLVTGTRAKVVRPREKVAALWHGEKRS</sequence>
<dbReference type="PRINTS" id="PR01179">
    <property type="entry name" value="ODADCRBXLASE"/>
</dbReference>
<dbReference type="UniPathway" id="UPA00034">
    <property type="reaction ID" value="UER00027"/>
</dbReference>
<name>A0A0R2RKF4_9BACT</name>
<dbReference type="InterPro" id="IPR029066">
    <property type="entry name" value="PLP-binding_barrel"/>
</dbReference>
<evidence type="ECO:0000256" key="14">
    <source>
        <dbReference type="RuleBase" id="RU003738"/>
    </source>
</evidence>
<evidence type="ECO:0000256" key="11">
    <source>
        <dbReference type="ARBA" id="ARBA00074972"/>
    </source>
</evidence>
<feature type="binding site" evidence="12">
    <location>
        <position position="331"/>
    </location>
    <ligand>
        <name>substrate</name>
    </ligand>
</feature>
<evidence type="ECO:0000256" key="13">
    <source>
        <dbReference type="PIRSR" id="PIRSR600183-50"/>
    </source>
</evidence>
<evidence type="ECO:0000256" key="12">
    <source>
        <dbReference type="HAMAP-Rule" id="MF_02120"/>
    </source>
</evidence>
<feature type="domain" description="Orn/DAP/Arg decarboxylase 2 N-terminal" evidence="16">
    <location>
        <begin position="36"/>
        <end position="294"/>
    </location>
</feature>
<gene>
    <name evidence="12" type="primary">lysA</name>
    <name evidence="17" type="ORF">ABR82_04325</name>
</gene>
<dbReference type="InterPro" id="IPR022657">
    <property type="entry name" value="De-COase2_CS"/>
</dbReference>
<dbReference type="SUPFAM" id="SSF51419">
    <property type="entry name" value="PLP-binding barrel"/>
    <property type="match status" value="1"/>
</dbReference>
<feature type="binding site" evidence="12">
    <location>
        <position position="358"/>
    </location>
    <ligand>
        <name>substrate</name>
    </ligand>
</feature>
<dbReference type="FunFam" id="3.20.20.10:FF:000003">
    <property type="entry name" value="Diaminopimelate decarboxylase"/>
    <property type="match status" value="1"/>
</dbReference>
<keyword evidence="2 12" id="KW-0028">Amino-acid biosynthesis</keyword>
<dbReference type="Pfam" id="PF02784">
    <property type="entry name" value="Orn_Arg_deC_N"/>
    <property type="match status" value="1"/>
</dbReference>
<feature type="binding site" evidence="12">
    <location>
        <position position="386"/>
    </location>
    <ligand>
        <name>pyridoxal 5'-phosphate</name>
        <dbReference type="ChEBI" id="CHEBI:597326"/>
    </ligand>
</feature>
<evidence type="ECO:0000256" key="7">
    <source>
        <dbReference type="ARBA" id="ARBA00050464"/>
    </source>
</evidence>
<dbReference type="InterPro" id="IPR002986">
    <property type="entry name" value="DAP_deCOOHase_LysA"/>
</dbReference>
<comment type="catalytic activity">
    <reaction evidence="7 12 14">
        <text>meso-2,6-diaminopimelate + H(+) = L-lysine + CO2</text>
        <dbReference type="Rhea" id="RHEA:15101"/>
        <dbReference type="ChEBI" id="CHEBI:15378"/>
        <dbReference type="ChEBI" id="CHEBI:16526"/>
        <dbReference type="ChEBI" id="CHEBI:32551"/>
        <dbReference type="ChEBI" id="CHEBI:57791"/>
        <dbReference type="EC" id="4.1.1.20"/>
    </reaction>
</comment>
<reference evidence="17 18" key="1">
    <citation type="submission" date="2015-10" db="EMBL/GenBank/DDBJ databases">
        <title>Metagenome-Assembled Genomes uncover a global brackish microbiome.</title>
        <authorList>
            <person name="Hugerth L.W."/>
            <person name="Larsson J."/>
            <person name="Alneberg J."/>
            <person name="Lindh M.V."/>
            <person name="Legrand C."/>
            <person name="Pinhassi J."/>
            <person name="Andersson A.F."/>
        </authorList>
    </citation>
    <scope>NUCLEOTIDE SEQUENCE [LARGE SCALE GENOMIC DNA]</scope>
    <source>
        <strain evidence="17">BACL18 MAG-120507-bin52</strain>
    </source>
</reference>
<evidence type="ECO:0000256" key="5">
    <source>
        <dbReference type="ARBA" id="ARBA00023154"/>
    </source>
</evidence>
<feature type="domain" description="Orn/DAP/Arg decarboxylase 2 C-terminal" evidence="15">
    <location>
        <begin position="30"/>
        <end position="384"/>
    </location>
</feature>
<dbReference type="EC" id="4.1.1.20" evidence="10 12"/>
<keyword evidence="6 12" id="KW-0456">Lyase</keyword>
<comment type="pathway">
    <text evidence="8 12 14">Amino-acid biosynthesis; L-lysine biosynthesis via DAP pathway; L-lysine from DL-2,6-diaminopimelate: step 1/1.</text>
</comment>
<dbReference type="SUPFAM" id="SSF50621">
    <property type="entry name" value="Alanine racemase C-terminal domain-like"/>
    <property type="match status" value="1"/>
</dbReference>
<dbReference type="Pfam" id="PF00278">
    <property type="entry name" value="Orn_DAP_Arg_deC"/>
    <property type="match status" value="1"/>
</dbReference>
<comment type="caution">
    <text evidence="17">The sequence shown here is derived from an EMBL/GenBank/DDBJ whole genome shotgun (WGS) entry which is preliminary data.</text>
</comment>
<evidence type="ECO:0000313" key="18">
    <source>
        <dbReference type="Proteomes" id="UP000051269"/>
    </source>
</evidence>
<comment type="similarity">
    <text evidence="9 12">Belongs to the Orn/Lys/Arg decarboxylase class-II family. LysA subfamily.</text>
</comment>
<comment type="function">
    <text evidence="12">Specifically catalyzes the decarboxylation of meso-diaminopimelate (meso-DAP) to L-lysine.</text>
</comment>
<dbReference type="InterPro" id="IPR022644">
    <property type="entry name" value="De-COase2_N"/>
</dbReference>
<keyword evidence="3 12" id="KW-0210">Decarboxylase</keyword>
<comment type="subunit">
    <text evidence="12">Homodimer.</text>
</comment>
<dbReference type="PANTHER" id="PTHR43727:SF2">
    <property type="entry name" value="GROUP IV DECARBOXYLASE"/>
    <property type="match status" value="1"/>
</dbReference>
<dbReference type="PRINTS" id="PR01181">
    <property type="entry name" value="DAPDCRBXLASE"/>
</dbReference>
<dbReference type="EMBL" id="LIBO01000003">
    <property type="protein sequence ID" value="KRO63208.1"/>
    <property type="molecule type" value="Genomic_DNA"/>
</dbReference>
<dbReference type="HAMAP" id="MF_02120">
    <property type="entry name" value="LysA"/>
    <property type="match status" value="1"/>
</dbReference>
<evidence type="ECO:0000256" key="3">
    <source>
        <dbReference type="ARBA" id="ARBA00022793"/>
    </source>
</evidence>
<dbReference type="NCBIfam" id="TIGR01048">
    <property type="entry name" value="lysA"/>
    <property type="match status" value="1"/>
</dbReference>
<dbReference type="PROSITE" id="PS00879">
    <property type="entry name" value="ODR_DC_2_2"/>
    <property type="match status" value="1"/>
</dbReference>
<keyword evidence="4 12" id="KW-0663">Pyridoxal phosphate</keyword>
<evidence type="ECO:0000313" key="17">
    <source>
        <dbReference type="EMBL" id="KRO63208.1"/>
    </source>
</evidence>
<dbReference type="Gene3D" id="2.40.37.10">
    <property type="entry name" value="Lyase, Ornithine Decarboxylase, Chain A, domain 1"/>
    <property type="match status" value="1"/>
</dbReference>
<dbReference type="Proteomes" id="UP000051269">
    <property type="component" value="Unassembled WGS sequence"/>
</dbReference>
<dbReference type="InterPro" id="IPR009006">
    <property type="entry name" value="Ala_racemase/Decarboxylase_C"/>
</dbReference>
<dbReference type="CDD" id="cd06828">
    <property type="entry name" value="PLPDE_III_DapDC"/>
    <property type="match status" value="1"/>
</dbReference>
<dbReference type="GO" id="GO:0030170">
    <property type="term" value="F:pyridoxal phosphate binding"/>
    <property type="evidence" value="ECO:0007669"/>
    <property type="project" value="UniProtKB-UniRule"/>
</dbReference>
<feature type="binding site" evidence="12">
    <location>
        <position position="291"/>
    </location>
    <ligand>
        <name>substrate</name>
    </ligand>
</feature>
<dbReference type="GO" id="GO:0008836">
    <property type="term" value="F:diaminopimelate decarboxylase activity"/>
    <property type="evidence" value="ECO:0007669"/>
    <property type="project" value="UniProtKB-UniRule"/>
</dbReference>
<dbReference type="Gene3D" id="3.20.20.10">
    <property type="entry name" value="Alanine racemase"/>
    <property type="match status" value="1"/>
</dbReference>
<comment type="cofactor">
    <cofactor evidence="1 12 13 14">
        <name>pyridoxal 5'-phosphate</name>
        <dbReference type="ChEBI" id="CHEBI:597326"/>
    </cofactor>
</comment>
<proteinExistence type="inferred from homology"/>
<dbReference type="InterPro" id="IPR022643">
    <property type="entry name" value="De-COase2_C"/>
</dbReference>
<feature type="binding site" evidence="12">
    <location>
        <position position="386"/>
    </location>
    <ligand>
        <name>substrate</name>
    </ligand>
</feature>
<evidence type="ECO:0000256" key="2">
    <source>
        <dbReference type="ARBA" id="ARBA00022605"/>
    </source>
</evidence>
<feature type="modified residue" description="N6-(pyridoxal phosphate)lysine" evidence="12 13">
    <location>
        <position position="60"/>
    </location>
</feature>
<evidence type="ECO:0000256" key="9">
    <source>
        <dbReference type="ARBA" id="ARBA00060983"/>
    </source>
</evidence>
<dbReference type="AlphaFoldDB" id="A0A0R2RKF4"/>
<feature type="binding site" evidence="12">
    <location>
        <position position="327"/>
    </location>
    <ligand>
        <name>substrate</name>
    </ligand>
</feature>
<dbReference type="FunFam" id="2.40.37.10:FF:000003">
    <property type="entry name" value="Diaminopimelate decarboxylase"/>
    <property type="match status" value="1"/>
</dbReference>
<evidence type="ECO:0000256" key="8">
    <source>
        <dbReference type="ARBA" id="ARBA00060643"/>
    </source>
</evidence>
<accession>A0A0R2RKF4</accession>
<evidence type="ECO:0000259" key="15">
    <source>
        <dbReference type="Pfam" id="PF00278"/>
    </source>
</evidence>
<organism evidence="17 18">
    <name type="scientific">Verrucomicrobia subdivision 6 bacterium BACL9 MAG-120507-bin52</name>
    <dbReference type="NCBI Taxonomy" id="1655590"/>
    <lineage>
        <taxon>Bacteria</taxon>
        <taxon>Pseudomonadati</taxon>
        <taxon>Verrucomicrobiota</taxon>
        <taxon>Verrucomicrobiia</taxon>
        <taxon>Verrucomicrobiales</taxon>
        <taxon>Verrucomicrobia subdivision 6</taxon>
    </lineage>
</organism>
<feature type="binding site" evidence="12">
    <location>
        <begin position="288"/>
        <end position="291"/>
    </location>
    <ligand>
        <name>pyridoxal 5'-phosphate</name>
        <dbReference type="ChEBI" id="CHEBI:597326"/>
    </ligand>
</feature>
<dbReference type="GO" id="GO:0009089">
    <property type="term" value="P:lysine biosynthetic process via diaminopimelate"/>
    <property type="evidence" value="ECO:0007669"/>
    <property type="project" value="UniProtKB-UniRule"/>
</dbReference>
<evidence type="ECO:0000256" key="1">
    <source>
        <dbReference type="ARBA" id="ARBA00001933"/>
    </source>
</evidence>
<feature type="binding site" evidence="12">
    <location>
        <position position="239"/>
    </location>
    <ligand>
        <name>pyridoxal 5'-phosphate</name>
        <dbReference type="ChEBI" id="CHEBI:597326"/>
    </ligand>
</feature>
<keyword evidence="5 12" id="KW-0457">Lysine biosynthesis</keyword>